<dbReference type="Proteomes" id="UP000640583">
    <property type="component" value="Unassembled WGS sequence"/>
</dbReference>
<dbReference type="RefSeq" id="WP_228847822.1">
    <property type="nucleotide sequence ID" value="NZ_JADCKQ010000003.1"/>
</dbReference>
<evidence type="ECO:0000313" key="3">
    <source>
        <dbReference type="Proteomes" id="UP000640583"/>
    </source>
</evidence>
<dbReference type="AlphaFoldDB" id="A0A8J7LUV8"/>
<dbReference type="SUPFAM" id="SSF52096">
    <property type="entry name" value="ClpP/crotonase"/>
    <property type="match status" value="1"/>
</dbReference>
<feature type="chain" id="PRO_5035242541" evidence="1">
    <location>
        <begin position="21"/>
        <end position="208"/>
    </location>
</feature>
<organism evidence="2 3">
    <name type="scientific">Halocynthiibacter styelae</name>
    <dbReference type="NCBI Taxonomy" id="2761955"/>
    <lineage>
        <taxon>Bacteria</taxon>
        <taxon>Pseudomonadati</taxon>
        <taxon>Pseudomonadota</taxon>
        <taxon>Alphaproteobacteria</taxon>
        <taxon>Rhodobacterales</taxon>
        <taxon>Paracoccaceae</taxon>
        <taxon>Halocynthiibacter</taxon>
    </lineage>
</organism>
<comment type="caution">
    <text evidence="2">The sequence shown here is derived from an EMBL/GenBank/DDBJ whole genome shotgun (WGS) entry which is preliminary data.</text>
</comment>
<evidence type="ECO:0000313" key="2">
    <source>
        <dbReference type="EMBL" id="MBI1492922.1"/>
    </source>
</evidence>
<protein>
    <submittedName>
        <fullName evidence="2">Alpha/beta hydrolase</fullName>
    </submittedName>
</protein>
<reference evidence="2" key="1">
    <citation type="submission" date="2020-10" db="EMBL/GenBank/DDBJ databases">
        <title>Paenihalocynthiibacter styelae gen. nov., sp. nov., isolated from stalked sea squirt Styela clava.</title>
        <authorList>
            <person name="Kim Y.-O."/>
            <person name="Yoon J.-H."/>
        </authorList>
    </citation>
    <scope>NUCLEOTIDE SEQUENCE</scope>
    <source>
        <strain evidence="2">MYP1-1</strain>
    </source>
</reference>
<keyword evidence="3" id="KW-1185">Reference proteome</keyword>
<proteinExistence type="predicted"/>
<dbReference type="GO" id="GO:0016787">
    <property type="term" value="F:hydrolase activity"/>
    <property type="evidence" value="ECO:0007669"/>
    <property type="project" value="UniProtKB-KW"/>
</dbReference>
<dbReference type="EMBL" id="JADCKQ010000003">
    <property type="protein sequence ID" value="MBI1492922.1"/>
    <property type="molecule type" value="Genomic_DNA"/>
</dbReference>
<feature type="signal peptide" evidence="1">
    <location>
        <begin position="1"/>
        <end position="20"/>
    </location>
</feature>
<keyword evidence="2" id="KW-0378">Hydrolase</keyword>
<accession>A0A8J7LUV8</accession>
<name>A0A8J7LUV8_9RHOB</name>
<sequence>MKTFLSSVAALAVLSLSACGFGAGIETVQASDAVIVTGVIDAYTEEDLREAVKSNPSASKLVLQYVPGSSDDEASLTGLSRFVRGSGLTTIVPANGMVASGGTDLLTMGAVRIIEPGACIGVHTWAAGFNVSGADLPRNAPEHELYLQFYRDMGIDEAFYWFTLEAAGPDEIHWMSDAEINRFKLSTTPLRSSVQETAEQRAARCEMR</sequence>
<keyword evidence="1" id="KW-0732">Signal</keyword>
<dbReference type="InterPro" id="IPR029045">
    <property type="entry name" value="ClpP/crotonase-like_dom_sf"/>
</dbReference>
<dbReference type="PROSITE" id="PS51257">
    <property type="entry name" value="PROKAR_LIPOPROTEIN"/>
    <property type="match status" value="1"/>
</dbReference>
<evidence type="ECO:0000256" key="1">
    <source>
        <dbReference type="SAM" id="SignalP"/>
    </source>
</evidence>
<gene>
    <name evidence="2" type="ORF">H1D41_04665</name>
</gene>